<keyword evidence="3 4" id="KW-0802">TPR repeat</keyword>
<dbReference type="InterPro" id="IPR019734">
    <property type="entry name" value="TPR_rpt"/>
</dbReference>
<feature type="non-terminal residue" evidence="5">
    <location>
        <position position="1"/>
    </location>
</feature>
<dbReference type="SMART" id="SM00028">
    <property type="entry name" value="TPR"/>
    <property type="match status" value="3"/>
</dbReference>
<name>A0A3M6TJ84_POCDA</name>
<evidence type="ECO:0000313" key="5">
    <source>
        <dbReference type="EMBL" id="RMX41440.1"/>
    </source>
</evidence>
<sequence>FQNKMATNNNDQAVLESIFNPMLPLGDAAPKLQNENDVNEENTEDAMLAKQLEASGVEKAEQGDLDEALECFNQACEICPLRSSCFNNRAQLWRLKGDIPSALEDLNKAIQLGEDRGAATAQAYTQRALIHRLNGNEDKALEDFTKAAELGSTFAKSMVVQLNPYAAMCNRMLADAINKLRGEPH</sequence>
<dbReference type="PANTHER" id="PTHR21405:SF0">
    <property type="entry name" value="TETRATRICOPEPTIDE REPEAT PROTEIN 36"/>
    <property type="match status" value="1"/>
</dbReference>
<evidence type="ECO:0000256" key="1">
    <source>
        <dbReference type="ARBA" id="ARBA00006995"/>
    </source>
</evidence>
<organism evidence="5 6">
    <name type="scientific">Pocillopora damicornis</name>
    <name type="common">Cauliflower coral</name>
    <name type="synonym">Millepora damicornis</name>
    <dbReference type="NCBI Taxonomy" id="46731"/>
    <lineage>
        <taxon>Eukaryota</taxon>
        <taxon>Metazoa</taxon>
        <taxon>Cnidaria</taxon>
        <taxon>Anthozoa</taxon>
        <taxon>Hexacorallia</taxon>
        <taxon>Scleractinia</taxon>
        <taxon>Astrocoeniina</taxon>
        <taxon>Pocilloporidae</taxon>
        <taxon>Pocillopora</taxon>
    </lineage>
</organism>
<feature type="repeat" description="TPR" evidence="4">
    <location>
        <begin position="49"/>
        <end position="82"/>
    </location>
</feature>
<keyword evidence="6" id="KW-1185">Reference proteome</keyword>
<dbReference type="InterPro" id="IPR038906">
    <property type="entry name" value="TTC36"/>
</dbReference>
<dbReference type="SUPFAM" id="SSF48452">
    <property type="entry name" value="TPR-like"/>
    <property type="match status" value="1"/>
</dbReference>
<dbReference type="EMBL" id="RCHS01003494">
    <property type="protein sequence ID" value="RMX41440.1"/>
    <property type="molecule type" value="Genomic_DNA"/>
</dbReference>
<gene>
    <name evidence="5" type="ORF">pdam_00013493</name>
</gene>
<dbReference type="Proteomes" id="UP000275408">
    <property type="component" value="Unassembled WGS sequence"/>
</dbReference>
<accession>A0A3M6TJ84</accession>
<dbReference type="OrthoDB" id="539634at2759"/>
<evidence type="ECO:0000256" key="3">
    <source>
        <dbReference type="ARBA" id="ARBA00022803"/>
    </source>
</evidence>
<dbReference type="PANTHER" id="PTHR21405">
    <property type="entry name" value="CDNA SEQUENCE BC021608"/>
    <property type="match status" value="1"/>
</dbReference>
<evidence type="ECO:0000256" key="4">
    <source>
        <dbReference type="PROSITE-ProRule" id="PRU00339"/>
    </source>
</evidence>
<reference evidence="5 6" key="1">
    <citation type="journal article" date="2018" name="Sci. Rep.">
        <title>Comparative analysis of the Pocillopora damicornis genome highlights role of immune system in coral evolution.</title>
        <authorList>
            <person name="Cunning R."/>
            <person name="Bay R.A."/>
            <person name="Gillette P."/>
            <person name="Baker A.C."/>
            <person name="Traylor-Knowles N."/>
        </authorList>
    </citation>
    <scope>NUCLEOTIDE SEQUENCE [LARGE SCALE GENOMIC DNA]</scope>
    <source>
        <strain evidence="5">RSMAS</strain>
        <tissue evidence="5">Whole animal</tissue>
    </source>
</reference>
<evidence type="ECO:0000313" key="6">
    <source>
        <dbReference type="Proteomes" id="UP000275408"/>
    </source>
</evidence>
<feature type="repeat" description="TPR" evidence="4">
    <location>
        <begin position="121"/>
        <end position="154"/>
    </location>
</feature>
<dbReference type="STRING" id="46731.A0A3M6TJ84"/>
<dbReference type="InterPro" id="IPR011990">
    <property type="entry name" value="TPR-like_helical_dom_sf"/>
</dbReference>
<keyword evidence="2" id="KW-0677">Repeat</keyword>
<dbReference type="Gene3D" id="1.25.40.10">
    <property type="entry name" value="Tetratricopeptide repeat domain"/>
    <property type="match status" value="1"/>
</dbReference>
<evidence type="ECO:0000256" key="2">
    <source>
        <dbReference type="ARBA" id="ARBA00022737"/>
    </source>
</evidence>
<comment type="similarity">
    <text evidence="1">Belongs to the TTC36 family.</text>
</comment>
<dbReference type="AlphaFoldDB" id="A0A3M6TJ84"/>
<dbReference type="FunFam" id="1.25.40.10:FF:000213">
    <property type="entry name" value="Tetratricopeptide repeat domain 36"/>
    <property type="match status" value="1"/>
</dbReference>
<dbReference type="PROSITE" id="PS50005">
    <property type="entry name" value="TPR"/>
    <property type="match status" value="2"/>
</dbReference>
<dbReference type="GO" id="GO:0006570">
    <property type="term" value="P:tyrosine metabolic process"/>
    <property type="evidence" value="ECO:0007669"/>
    <property type="project" value="TreeGrafter"/>
</dbReference>
<protein>
    <submittedName>
        <fullName evidence="5">Uncharacterized protein</fullName>
    </submittedName>
</protein>
<comment type="caution">
    <text evidence="5">The sequence shown here is derived from an EMBL/GenBank/DDBJ whole genome shotgun (WGS) entry which is preliminary data.</text>
</comment>
<dbReference type="Pfam" id="PF13181">
    <property type="entry name" value="TPR_8"/>
    <property type="match status" value="2"/>
</dbReference>
<proteinExistence type="inferred from homology"/>